<keyword evidence="1" id="KW-1133">Transmembrane helix</keyword>
<dbReference type="SMART" id="SM00065">
    <property type="entry name" value="GAF"/>
    <property type="match status" value="1"/>
</dbReference>
<dbReference type="PANTHER" id="PTHR43155">
    <property type="entry name" value="CYCLIC DI-GMP PHOSPHODIESTERASE PA4108-RELATED"/>
    <property type="match status" value="1"/>
</dbReference>
<accession>A0A4R6UGH1</accession>
<dbReference type="RefSeq" id="WP_425471070.1">
    <property type="nucleotide sequence ID" value="NZ_SNYL01000003.1"/>
</dbReference>
<dbReference type="SMART" id="SM00471">
    <property type="entry name" value="HDc"/>
    <property type="match status" value="1"/>
</dbReference>
<keyword evidence="1" id="KW-0472">Membrane</keyword>
<dbReference type="Gene3D" id="6.10.340.10">
    <property type="match status" value="1"/>
</dbReference>
<gene>
    <name evidence="3" type="ORF">DFR43_103103</name>
</gene>
<keyword evidence="4" id="KW-1185">Reference proteome</keyword>
<dbReference type="AlphaFoldDB" id="A0A4R6UGH1"/>
<evidence type="ECO:0000259" key="2">
    <source>
        <dbReference type="PROSITE" id="PS51832"/>
    </source>
</evidence>
<dbReference type="PROSITE" id="PS51832">
    <property type="entry name" value="HD_GYP"/>
    <property type="match status" value="1"/>
</dbReference>
<proteinExistence type="predicted"/>
<dbReference type="EMBL" id="SNYL01000003">
    <property type="protein sequence ID" value="TDQ44359.1"/>
    <property type="molecule type" value="Genomic_DNA"/>
</dbReference>
<dbReference type="CDD" id="cd00077">
    <property type="entry name" value="HDc"/>
    <property type="match status" value="1"/>
</dbReference>
<evidence type="ECO:0000313" key="4">
    <source>
        <dbReference type="Proteomes" id="UP000295510"/>
    </source>
</evidence>
<protein>
    <submittedName>
        <fullName evidence="3">HD-GYP domain-containing protein (C-di-GMP phosphodiesterase class II)</fullName>
    </submittedName>
</protein>
<dbReference type="Pfam" id="PF01590">
    <property type="entry name" value="GAF"/>
    <property type="match status" value="1"/>
</dbReference>
<evidence type="ECO:0000256" key="1">
    <source>
        <dbReference type="SAM" id="Phobius"/>
    </source>
</evidence>
<comment type="caution">
    <text evidence="3">The sequence shown here is derived from an EMBL/GenBank/DDBJ whole genome shotgun (WGS) entry which is preliminary data.</text>
</comment>
<dbReference type="Proteomes" id="UP000295510">
    <property type="component" value="Unassembled WGS sequence"/>
</dbReference>
<dbReference type="SUPFAM" id="SSF55781">
    <property type="entry name" value="GAF domain-like"/>
    <property type="match status" value="1"/>
</dbReference>
<dbReference type="GO" id="GO:0008081">
    <property type="term" value="F:phosphoric diester hydrolase activity"/>
    <property type="evidence" value="ECO:0007669"/>
    <property type="project" value="UniProtKB-ARBA"/>
</dbReference>
<name>A0A4R6UGH1_9BURK</name>
<dbReference type="InterPro" id="IPR003607">
    <property type="entry name" value="HD/PDEase_dom"/>
</dbReference>
<feature type="transmembrane region" description="Helical" evidence="1">
    <location>
        <begin position="175"/>
        <end position="193"/>
    </location>
</feature>
<evidence type="ECO:0000313" key="3">
    <source>
        <dbReference type="EMBL" id="TDQ44359.1"/>
    </source>
</evidence>
<dbReference type="Gene3D" id="3.30.450.20">
    <property type="entry name" value="PAS domain"/>
    <property type="match status" value="2"/>
</dbReference>
<dbReference type="InterPro" id="IPR003018">
    <property type="entry name" value="GAF"/>
</dbReference>
<dbReference type="InterPro" id="IPR037522">
    <property type="entry name" value="HD_GYP_dom"/>
</dbReference>
<keyword evidence="1" id="KW-0812">Transmembrane</keyword>
<dbReference type="PANTHER" id="PTHR43155:SF2">
    <property type="entry name" value="CYCLIC DI-GMP PHOSPHODIESTERASE PA4108"/>
    <property type="match status" value="1"/>
</dbReference>
<reference evidence="3 4" key="1">
    <citation type="submission" date="2019-03" db="EMBL/GenBank/DDBJ databases">
        <title>Genomic Encyclopedia of Type Strains, Phase IV (KMG-IV): sequencing the most valuable type-strain genomes for metagenomic binning, comparative biology and taxonomic classification.</title>
        <authorList>
            <person name="Goeker M."/>
        </authorList>
    </citation>
    <scope>NUCLEOTIDE SEQUENCE [LARGE SCALE GENOMIC DNA]</scope>
    <source>
        <strain evidence="3 4">DSM 19605</strain>
    </source>
</reference>
<sequence length="823" mass="92331">MPSSYNPTERGWYRDAQARRHAIVSPAYTFASNQALGITTATPLAAAAGVFGIDLTLNSLQAFLDQLALTPHGAVAILDDERRVLGWSNRGAIANDPGLQPLAPLDSATEPLWQEAARLSATLQAGSARFQRLAGVPYAAARQVIEPLPGTRFEVLLFAPQADFMEGAVQTRNRMLGSMLVVMIVLLPLAWLGTRNVVRSLQTLARNSERIQRIDFDSPPQPIESHLYEVDVLGQSQQTMYQSLKQRTEALELAQAKLSQIVQTGIELGRQQDRTALLRRALFGARDVAHCQAATLLLKTERQTLRFALRTSDDPIPDFELPLYDPQGQPVHQYVATHVALTGETVVIDDIYSETRFDVSGTKRFSESSGLRVISTLNVPLQPQEGEIIGVIQLMNALDPHTGQVVPFDPEIVSFVEAIAAQAAVAIQNQNLLDAQKEMVDSMIQMIAGAIDAKSPYTGGHCERVPELAIMLAEKASAVQEGPLAEFAFRTEDEWREFRIGAWLHDCGKVTTPEYVVDKATKLETIYNRIHEVRMRFEVLLRDAMIERLQAIHEQGMPSAEADARFEARRTQLLDDFAFVAECNLGGEFMAPERTERLRRIAGETWWRHFDDRLGLSHEELRRHEREPAPPLPARESLLADKPHHLIERASTQAFHPKYGFQLKIPEHLYNHGEIYNLSIGRGTLTEEERFKINEHIIQTIVMLERMPLPPNLKRVPEYAGTHHETLTGTGYPRRLTADALSVPARIMAIADIFEALTASDRPYKKAKTLSESIKILSHFKKDRHIDPVLFDLFLTSGVYREYAQRFLLPEQIDEVDITPYLG</sequence>
<feature type="domain" description="HD-GYP" evidence="2">
    <location>
        <begin position="603"/>
        <end position="810"/>
    </location>
</feature>
<organism evidence="3 4">
    <name type="scientific">Tepidicella xavieri</name>
    <dbReference type="NCBI Taxonomy" id="360241"/>
    <lineage>
        <taxon>Bacteria</taxon>
        <taxon>Pseudomonadati</taxon>
        <taxon>Pseudomonadota</taxon>
        <taxon>Betaproteobacteria</taxon>
        <taxon>Burkholderiales</taxon>
        <taxon>Tepidicella</taxon>
    </lineage>
</organism>
<dbReference type="Gene3D" id="1.10.3210.10">
    <property type="entry name" value="Hypothetical protein af1432"/>
    <property type="match status" value="2"/>
</dbReference>
<dbReference type="SUPFAM" id="SSF109604">
    <property type="entry name" value="HD-domain/PDEase-like"/>
    <property type="match status" value="2"/>
</dbReference>
<dbReference type="InterPro" id="IPR029016">
    <property type="entry name" value="GAF-like_dom_sf"/>
</dbReference>
<dbReference type="Pfam" id="PF13487">
    <property type="entry name" value="HD_5"/>
    <property type="match status" value="1"/>
</dbReference>
<dbReference type="Gene3D" id="3.30.450.40">
    <property type="match status" value="1"/>
</dbReference>